<gene>
    <name evidence="1" type="ORF">A0H81_08275</name>
</gene>
<dbReference type="Proteomes" id="UP000092993">
    <property type="component" value="Unassembled WGS sequence"/>
</dbReference>
<proteinExistence type="predicted"/>
<dbReference type="EMBL" id="LUGG01000010">
    <property type="protein sequence ID" value="OBZ71790.1"/>
    <property type="molecule type" value="Genomic_DNA"/>
</dbReference>
<dbReference type="AlphaFoldDB" id="A0A1C7M4D8"/>
<organism evidence="1 2">
    <name type="scientific">Grifola frondosa</name>
    <name type="common">Maitake</name>
    <name type="synonym">Polyporus frondosus</name>
    <dbReference type="NCBI Taxonomy" id="5627"/>
    <lineage>
        <taxon>Eukaryota</taxon>
        <taxon>Fungi</taxon>
        <taxon>Dikarya</taxon>
        <taxon>Basidiomycota</taxon>
        <taxon>Agaricomycotina</taxon>
        <taxon>Agaricomycetes</taxon>
        <taxon>Polyporales</taxon>
        <taxon>Grifolaceae</taxon>
        <taxon>Grifola</taxon>
    </lineage>
</organism>
<evidence type="ECO:0000313" key="1">
    <source>
        <dbReference type="EMBL" id="OBZ71790.1"/>
    </source>
</evidence>
<sequence length="95" mass="10860">MVRFGTTAIGPSDLFQSPLAQPFRLTSVLFYRRLIFLPLHVLRYPLHDNRILATVYMRLSSARFRTLGLRLQLRLGRDCLCAVEGTVDMSDSDVC</sequence>
<comment type="caution">
    <text evidence="1">The sequence shown here is derived from an EMBL/GenBank/DDBJ whole genome shotgun (WGS) entry which is preliminary data.</text>
</comment>
<evidence type="ECO:0000313" key="2">
    <source>
        <dbReference type="Proteomes" id="UP000092993"/>
    </source>
</evidence>
<reference evidence="1 2" key="1">
    <citation type="submission" date="2016-03" db="EMBL/GenBank/DDBJ databases">
        <title>Whole genome sequencing of Grifola frondosa 9006-11.</title>
        <authorList>
            <person name="Min B."/>
            <person name="Park H."/>
            <person name="Kim J.-G."/>
            <person name="Cho H."/>
            <person name="Oh Y.-L."/>
            <person name="Kong W.-S."/>
            <person name="Choi I.-G."/>
        </authorList>
    </citation>
    <scope>NUCLEOTIDE SEQUENCE [LARGE SCALE GENOMIC DNA]</scope>
    <source>
        <strain evidence="1 2">9006-11</strain>
    </source>
</reference>
<name>A0A1C7M4D8_GRIFR</name>
<keyword evidence="2" id="KW-1185">Reference proteome</keyword>
<accession>A0A1C7M4D8</accession>
<protein>
    <submittedName>
        <fullName evidence="1">Uncharacterized protein</fullName>
    </submittedName>
</protein>